<accession>A0A0J8GWT7</accession>
<evidence type="ECO:0000313" key="6">
    <source>
        <dbReference type="EMBL" id="KMT65749.1"/>
    </source>
</evidence>
<keyword evidence="7" id="KW-1185">Reference proteome</keyword>
<name>A0A0J8GWT7_9ALTE</name>
<dbReference type="Gene3D" id="1.10.150.250">
    <property type="entry name" value="Flavinator of succinate dehydrogenase"/>
    <property type="match status" value="1"/>
</dbReference>
<dbReference type="GO" id="GO:0006105">
    <property type="term" value="P:succinate metabolic process"/>
    <property type="evidence" value="ECO:0007669"/>
    <property type="project" value="TreeGrafter"/>
</dbReference>
<dbReference type="RefSeq" id="WP_048691099.1">
    <property type="nucleotide sequence ID" value="NZ_KQ130486.1"/>
</dbReference>
<dbReference type="InterPro" id="IPR005631">
    <property type="entry name" value="SDH"/>
</dbReference>
<evidence type="ECO:0000256" key="2">
    <source>
        <dbReference type="ARBA" id="ARBA00008571"/>
    </source>
</evidence>
<keyword evidence="5" id="KW-0143">Chaperone</keyword>
<evidence type="ECO:0000256" key="3">
    <source>
        <dbReference type="ARBA" id="ARBA00019418"/>
    </source>
</evidence>
<dbReference type="STRING" id="1513271.XM47_07000"/>
<dbReference type="InterPro" id="IPR036714">
    <property type="entry name" value="SDH_sf"/>
</dbReference>
<organism evidence="6 7">
    <name type="scientific">Catenovulum maritimum</name>
    <dbReference type="NCBI Taxonomy" id="1513271"/>
    <lineage>
        <taxon>Bacteria</taxon>
        <taxon>Pseudomonadati</taxon>
        <taxon>Pseudomonadota</taxon>
        <taxon>Gammaproteobacteria</taxon>
        <taxon>Alteromonadales</taxon>
        <taxon>Alteromonadaceae</taxon>
        <taxon>Catenovulum</taxon>
    </lineage>
</organism>
<protein>
    <recommendedName>
        <fullName evidence="3">FAD assembly factor SdhE</fullName>
    </recommendedName>
</protein>
<evidence type="ECO:0000256" key="5">
    <source>
        <dbReference type="ARBA" id="ARBA00023186"/>
    </source>
</evidence>
<evidence type="ECO:0000256" key="4">
    <source>
        <dbReference type="ARBA" id="ARBA00022490"/>
    </source>
</evidence>
<dbReference type="PANTHER" id="PTHR39585:SF1">
    <property type="entry name" value="FAD ASSEMBLY FACTOR SDHE"/>
    <property type="match status" value="1"/>
</dbReference>
<dbReference type="OrthoDB" id="9180899at2"/>
<dbReference type="InterPro" id="IPR050531">
    <property type="entry name" value="SdhE_FAD_assembly_factor"/>
</dbReference>
<dbReference type="EMBL" id="LAZL01000009">
    <property type="protein sequence ID" value="KMT65749.1"/>
    <property type="molecule type" value="Genomic_DNA"/>
</dbReference>
<evidence type="ECO:0000256" key="1">
    <source>
        <dbReference type="ARBA" id="ARBA00004496"/>
    </source>
</evidence>
<dbReference type="SUPFAM" id="SSF109910">
    <property type="entry name" value="YgfY-like"/>
    <property type="match status" value="1"/>
</dbReference>
<evidence type="ECO:0000313" key="7">
    <source>
        <dbReference type="Proteomes" id="UP000037600"/>
    </source>
</evidence>
<dbReference type="AlphaFoldDB" id="A0A0J8GWT7"/>
<comment type="similarity">
    <text evidence="2">Belongs to the SdhE FAD assembly factor family.</text>
</comment>
<proteinExistence type="inferred from homology"/>
<dbReference type="PANTHER" id="PTHR39585">
    <property type="entry name" value="FAD ASSEMBLY FACTOR SDHE"/>
    <property type="match status" value="1"/>
</dbReference>
<dbReference type="Pfam" id="PF03937">
    <property type="entry name" value="Sdh5"/>
    <property type="match status" value="1"/>
</dbReference>
<sequence>MENISRIKWACRRGMLELDVILMPFVENHYADLPQAEKDLFQVLLDGDDPVLFAWFMGHEECPNEALTQLIKKIHKLNGALV</sequence>
<dbReference type="Proteomes" id="UP000037600">
    <property type="component" value="Unassembled WGS sequence"/>
</dbReference>
<comment type="subcellular location">
    <subcellularLocation>
        <location evidence="1">Cytoplasm</location>
    </subcellularLocation>
</comment>
<gene>
    <name evidence="6" type="ORF">XM47_07000</name>
</gene>
<keyword evidence="4" id="KW-0963">Cytoplasm</keyword>
<dbReference type="GO" id="GO:0005737">
    <property type="term" value="C:cytoplasm"/>
    <property type="evidence" value="ECO:0007669"/>
    <property type="project" value="UniProtKB-SubCell"/>
</dbReference>
<comment type="caution">
    <text evidence="6">The sequence shown here is derived from an EMBL/GenBank/DDBJ whole genome shotgun (WGS) entry which is preliminary data.</text>
</comment>
<dbReference type="PATRIC" id="fig|1513271.3.peg.1433"/>
<reference evidence="6 7" key="1">
    <citation type="submission" date="2015-04" db="EMBL/GenBank/DDBJ databases">
        <title>Draft Genome Sequence of the Novel Agar-Digesting Marine Bacterium Q1.</title>
        <authorList>
            <person name="Li Y."/>
            <person name="Li D."/>
            <person name="Chen G."/>
            <person name="Du Z."/>
        </authorList>
    </citation>
    <scope>NUCLEOTIDE SEQUENCE [LARGE SCALE GENOMIC DNA]</scope>
    <source>
        <strain evidence="6 7">Q1</strain>
    </source>
</reference>